<name>A0A1Y5IJF4_OSTTA</name>
<dbReference type="EMBL" id="KZ155772">
    <property type="protein sequence ID" value="OUS48787.1"/>
    <property type="molecule type" value="Genomic_DNA"/>
</dbReference>
<sequence length="66" mass="7252">MRSALPTHVPPNLPARENHPVSPSRVTTHAQISGCRIRVCVSYVGTRIGMISTPTARDSARPWVYV</sequence>
<gene>
    <name evidence="2" type="ORF">BE221DRAFT_67152</name>
</gene>
<organism evidence="2">
    <name type="scientific">Ostreococcus tauri</name>
    <name type="common">Marine green alga</name>
    <dbReference type="NCBI Taxonomy" id="70448"/>
    <lineage>
        <taxon>Eukaryota</taxon>
        <taxon>Viridiplantae</taxon>
        <taxon>Chlorophyta</taxon>
        <taxon>Mamiellophyceae</taxon>
        <taxon>Mamiellales</taxon>
        <taxon>Bathycoccaceae</taxon>
        <taxon>Ostreococcus</taxon>
    </lineage>
</organism>
<dbReference type="Proteomes" id="UP000195557">
    <property type="component" value="Unassembled WGS sequence"/>
</dbReference>
<evidence type="ECO:0000256" key="1">
    <source>
        <dbReference type="SAM" id="MobiDB-lite"/>
    </source>
</evidence>
<dbReference type="AlphaFoldDB" id="A0A1Y5IJF4"/>
<feature type="region of interest" description="Disordered" evidence="1">
    <location>
        <begin position="1"/>
        <end position="28"/>
    </location>
</feature>
<reference evidence="2" key="1">
    <citation type="submission" date="2017-04" db="EMBL/GenBank/DDBJ databases">
        <title>Population genomics of picophytoplankton unveils novel chromosome hypervariability.</title>
        <authorList>
            <consortium name="DOE Joint Genome Institute"/>
            <person name="Blanc-Mathieu R."/>
            <person name="Krasovec M."/>
            <person name="Hebrard M."/>
            <person name="Yau S."/>
            <person name="Desgranges E."/>
            <person name="Martin J."/>
            <person name="Schackwitz W."/>
            <person name="Kuo A."/>
            <person name="Salin G."/>
            <person name="Donnadieu C."/>
            <person name="Desdevises Y."/>
            <person name="Sanchez-Ferandin S."/>
            <person name="Moreau H."/>
            <person name="Rivals E."/>
            <person name="Grigoriev I.V."/>
            <person name="Grimsley N."/>
            <person name="Eyre-Walker A."/>
            <person name="Piganeau G."/>
        </authorList>
    </citation>
    <scope>NUCLEOTIDE SEQUENCE [LARGE SCALE GENOMIC DNA]</scope>
    <source>
        <strain evidence="2">RCC 1115</strain>
    </source>
</reference>
<proteinExistence type="predicted"/>
<accession>A0A1Y5IJF4</accession>
<protein>
    <submittedName>
        <fullName evidence="2">Uncharacterized protein</fullName>
    </submittedName>
</protein>
<evidence type="ECO:0000313" key="2">
    <source>
        <dbReference type="EMBL" id="OUS48787.1"/>
    </source>
</evidence>